<evidence type="ECO:0000256" key="4">
    <source>
        <dbReference type="ARBA" id="ARBA00023242"/>
    </source>
</evidence>
<evidence type="ECO:0000313" key="6">
    <source>
        <dbReference type="Proteomes" id="UP001461498"/>
    </source>
</evidence>
<dbReference type="InterPro" id="IPR019002">
    <property type="entry name" value="Ribosome_biogenesis_Nop16"/>
</dbReference>
<gene>
    <name evidence="5" type="ORF">O3M35_013308</name>
</gene>
<dbReference type="PANTHER" id="PTHR13243:SF1">
    <property type="entry name" value="NUCLEOLAR PROTEIN 16"/>
    <property type="match status" value="1"/>
</dbReference>
<comment type="similarity">
    <text evidence="2">Belongs to the NOP16 family.</text>
</comment>
<keyword evidence="6" id="KW-1185">Reference proteome</keyword>
<dbReference type="GO" id="GO:0042273">
    <property type="term" value="P:ribosomal large subunit biogenesis"/>
    <property type="evidence" value="ECO:0007669"/>
    <property type="project" value="TreeGrafter"/>
</dbReference>
<evidence type="ECO:0000256" key="3">
    <source>
        <dbReference type="ARBA" id="ARBA00015522"/>
    </source>
</evidence>
<reference evidence="5 6" key="1">
    <citation type="submission" date="2022-12" db="EMBL/GenBank/DDBJ databases">
        <title>Chromosome-level genome assembly of true bugs.</title>
        <authorList>
            <person name="Ma L."/>
            <person name="Li H."/>
        </authorList>
    </citation>
    <scope>NUCLEOTIDE SEQUENCE [LARGE SCALE GENOMIC DNA]</scope>
    <source>
        <strain evidence="5">Lab_2022b</strain>
    </source>
</reference>
<evidence type="ECO:0000313" key="5">
    <source>
        <dbReference type="EMBL" id="KAK9496405.1"/>
    </source>
</evidence>
<dbReference type="EMBL" id="JAPXFL010000085">
    <property type="protein sequence ID" value="KAK9496405.1"/>
    <property type="molecule type" value="Genomic_DNA"/>
</dbReference>
<dbReference type="Proteomes" id="UP001461498">
    <property type="component" value="Unassembled WGS sequence"/>
</dbReference>
<sequence length="160" mass="18871">MNRRPKVTCEHLKDAWDKRKAPKQNLIEMGLSADPNEAVKLPSNLPLLMRSEQATKPNPLVPNKKSVVEKMETDAKAPRVKNFQLPKTQVLELTKFMDKYGEDYKSMAKDRKLNYMQQTWKQIRQRINRFKSIPEQYNEYLMRKEEEKKQSELSSGTQDN</sequence>
<comment type="subcellular location">
    <subcellularLocation>
        <location evidence="1">Nucleus</location>
        <location evidence="1">Nucleolus</location>
    </subcellularLocation>
</comment>
<name>A0AAW1CGN2_9HEMI</name>
<evidence type="ECO:0000256" key="1">
    <source>
        <dbReference type="ARBA" id="ARBA00004604"/>
    </source>
</evidence>
<comment type="caution">
    <text evidence="5">The sequence shown here is derived from an EMBL/GenBank/DDBJ whole genome shotgun (WGS) entry which is preliminary data.</text>
</comment>
<protein>
    <recommendedName>
        <fullName evidence="3">Nucleolar protein 16</fullName>
    </recommendedName>
</protein>
<evidence type="ECO:0000256" key="2">
    <source>
        <dbReference type="ARBA" id="ARBA00008479"/>
    </source>
</evidence>
<accession>A0AAW1CGN2</accession>
<dbReference type="Pfam" id="PF09420">
    <property type="entry name" value="Nop16"/>
    <property type="match status" value="1"/>
</dbReference>
<dbReference type="AlphaFoldDB" id="A0AAW1CGN2"/>
<dbReference type="PANTHER" id="PTHR13243">
    <property type="entry name" value="HSPC111 PROTEIN-RELATED"/>
    <property type="match status" value="1"/>
</dbReference>
<keyword evidence="4" id="KW-0539">Nucleus</keyword>
<organism evidence="5 6">
    <name type="scientific">Rhynocoris fuscipes</name>
    <dbReference type="NCBI Taxonomy" id="488301"/>
    <lineage>
        <taxon>Eukaryota</taxon>
        <taxon>Metazoa</taxon>
        <taxon>Ecdysozoa</taxon>
        <taxon>Arthropoda</taxon>
        <taxon>Hexapoda</taxon>
        <taxon>Insecta</taxon>
        <taxon>Pterygota</taxon>
        <taxon>Neoptera</taxon>
        <taxon>Paraneoptera</taxon>
        <taxon>Hemiptera</taxon>
        <taxon>Heteroptera</taxon>
        <taxon>Panheteroptera</taxon>
        <taxon>Cimicomorpha</taxon>
        <taxon>Reduviidae</taxon>
        <taxon>Harpactorinae</taxon>
        <taxon>Harpactorini</taxon>
        <taxon>Rhynocoris</taxon>
    </lineage>
</organism>
<proteinExistence type="inferred from homology"/>
<dbReference type="GO" id="GO:0005730">
    <property type="term" value="C:nucleolus"/>
    <property type="evidence" value="ECO:0007669"/>
    <property type="project" value="UniProtKB-SubCell"/>
</dbReference>